<keyword evidence="1" id="KW-0456">Lyase</keyword>
<dbReference type="OrthoDB" id="9792137at2"/>
<evidence type="ECO:0000256" key="1">
    <source>
        <dbReference type="ARBA" id="ARBA00023239"/>
    </source>
</evidence>
<name>A0A5N0VK18_9PSEU</name>
<dbReference type="InterPro" id="IPR011234">
    <property type="entry name" value="Fumarylacetoacetase-like_C"/>
</dbReference>
<evidence type="ECO:0000313" key="4">
    <source>
        <dbReference type="Proteomes" id="UP000319769"/>
    </source>
</evidence>
<comment type="caution">
    <text evidence="3">The sequence shown here is derived from an EMBL/GenBank/DDBJ whole genome shotgun (WGS) entry which is preliminary data.</text>
</comment>
<accession>A0A5N0VK18</accession>
<dbReference type="GO" id="GO:0008684">
    <property type="term" value="F:2-oxopent-4-enoate hydratase activity"/>
    <property type="evidence" value="ECO:0007669"/>
    <property type="project" value="TreeGrafter"/>
</dbReference>
<dbReference type="Proteomes" id="UP000319769">
    <property type="component" value="Unassembled WGS sequence"/>
</dbReference>
<dbReference type="InterPro" id="IPR050772">
    <property type="entry name" value="Hydratase-Decarb/MhpD_sf"/>
</dbReference>
<dbReference type="GO" id="GO:0005737">
    <property type="term" value="C:cytoplasm"/>
    <property type="evidence" value="ECO:0007669"/>
    <property type="project" value="TreeGrafter"/>
</dbReference>
<dbReference type="Pfam" id="PF01557">
    <property type="entry name" value="FAA_hydrolase"/>
    <property type="match status" value="1"/>
</dbReference>
<feature type="domain" description="Fumarylacetoacetase-like C-terminal" evidence="2">
    <location>
        <begin position="80"/>
        <end position="259"/>
    </location>
</feature>
<dbReference type="InterPro" id="IPR036663">
    <property type="entry name" value="Fumarylacetoacetase_C_sf"/>
</dbReference>
<dbReference type="PANTHER" id="PTHR30143:SF0">
    <property type="entry name" value="2-KETO-4-PENTENOATE HYDRATASE"/>
    <property type="match status" value="1"/>
</dbReference>
<dbReference type="PANTHER" id="PTHR30143">
    <property type="entry name" value="ACID HYDRATASE"/>
    <property type="match status" value="1"/>
</dbReference>
<organism evidence="3 4">
    <name type="scientific">Amycolatopsis acidicola</name>
    <dbReference type="NCBI Taxonomy" id="2596893"/>
    <lineage>
        <taxon>Bacteria</taxon>
        <taxon>Bacillati</taxon>
        <taxon>Actinomycetota</taxon>
        <taxon>Actinomycetes</taxon>
        <taxon>Pseudonocardiales</taxon>
        <taxon>Pseudonocardiaceae</taxon>
        <taxon>Amycolatopsis</taxon>
    </lineage>
</organism>
<dbReference type="Gene3D" id="3.90.850.10">
    <property type="entry name" value="Fumarylacetoacetase-like, C-terminal domain"/>
    <property type="match status" value="1"/>
</dbReference>
<evidence type="ECO:0000313" key="3">
    <source>
        <dbReference type="EMBL" id="KAA9166038.1"/>
    </source>
</evidence>
<evidence type="ECO:0000259" key="2">
    <source>
        <dbReference type="Pfam" id="PF01557"/>
    </source>
</evidence>
<protein>
    <submittedName>
        <fullName evidence="3">2-keto-4-pentenoate hydratase</fullName>
    </submittedName>
</protein>
<keyword evidence="4" id="KW-1185">Reference proteome</keyword>
<dbReference type="SUPFAM" id="SSF56529">
    <property type="entry name" value="FAH"/>
    <property type="match status" value="1"/>
</dbReference>
<proteinExistence type="predicted"/>
<gene>
    <name evidence="3" type="ORF">FPZ12_003545</name>
</gene>
<dbReference type="EMBL" id="VMNW02000003">
    <property type="protein sequence ID" value="KAA9166038.1"/>
    <property type="molecule type" value="Genomic_DNA"/>
</dbReference>
<sequence length="268" mass="28631">MTAVDELTVRQACRELWTAARLHRPVPPIRDLFEPGDIDSGYAVQELLTLCRLRDGGRVIGHKIGLTSPAVQRQLGVDQPDFGVLFHDMLRTGREPIDLASLIAPKIEAEVAFVLAGDLDDPELTPAAVQRKVAYVQPALEIVDSRVGDWDISIVDTVADNASSGLFVLGDKKTPLNGLDLIAARMTMTTAGEVVSHGTGADCLGDPVLAVLWLARKLRDLGLTLRAGEIVLAGALGPMATVRAGATYHAEISGLGTVSAGFEQRKRL</sequence>
<dbReference type="AlphaFoldDB" id="A0A5N0VK18"/>
<reference evidence="3" key="1">
    <citation type="submission" date="2019-09" db="EMBL/GenBank/DDBJ databases">
        <authorList>
            <person name="Teo W.F.A."/>
            <person name="Duangmal K."/>
        </authorList>
    </citation>
    <scope>NUCLEOTIDE SEQUENCE [LARGE SCALE GENOMIC DNA]</scope>
    <source>
        <strain evidence="3">K81G1</strain>
    </source>
</reference>
<dbReference type="RefSeq" id="WP_144745519.1">
    <property type="nucleotide sequence ID" value="NZ_VMNW02000003.1"/>
</dbReference>